<comment type="similarity">
    <text evidence="2">Belongs to the peptide transporter carbon starvation (CstA) (TC 2.A.114) family.</text>
</comment>
<evidence type="ECO:0000256" key="6">
    <source>
        <dbReference type="ARBA" id="ARBA00023136"/>
    </source>
</evidence>
<feature type="transmembrane region" description="Helical" evidence="7">
    <location>
        <begin position="169"/>
        <end position="190"/>
    </location>
</feature>
<proteinExistence type="inferred from homology"/>
<evidence type="ECO:0000256" key="7">
    <source>
        <dbReference type="SAM" id="Phobius"/>
    </source>
</evidence>
<feature type="transmembrane region" description="Helical" evidence="7">
    <location>
        <begin position="489"/>
        <end position="508"/>
    </location>
</feature>
<protein>
    <submittedName>
        <fullName evidence="9">Carbon starvation protein A</fullName>
    </submittedName>
</protein>
<feature type="transmembrane region" description="Helical" evidence="7">
    <location>
        <begin position="332"/>
        <end position="354"/>
    </location>
</feature>
<dbReference type="EMBL" id="CP015405">
    <property type="protein sequence ID" value="ANU77380.1"/>
    <property type="molecule type" value="Genomic_DNA"/>
</dbReference>
<feature type="transmembrane region" description="Helical" evidence="7">
    <location>
        <begin position="78"/>
        <end position="98"/>
    </location>
</feature>
<dbReference type="GO" id="GO:0009267">
    <property type="term" value="P:cellular response to starvation"/>
    <property type="evidence" value="ECO:0007669"/>
    <property type="project" value="InterPro"/>
</dbReference>
<dbReference type="InterPro" id="IPR003706">
    <property type="entry name" value="CstA_N"/>
</dbReference>
<feature type="transmembrane region" description="Helical" evidence="7">
    <location>
        <begin position="292"/>
        <end position="312"/>
    </location>
</feature>
<feature type="transmembrane region" description="Helical" evidence="7">
    <location>
        <begin position="430"/>
        <end position="450"/>
    </location>
</feature>
<dbReference type="RefSeq" id="WP_065543508.1">
    <property type="nucleotide sequence ID" value="NZ_CP015405.2"/>
</dbReference>
<dbReference type="Proteomes" id="UP000092574">
    <property type="component" value="Chromosome"/>
</dbReference>
<gene>
    <name evidence="9" type="ORF">A4V09_17500</name>
</gene>
<dbReference type="Pfam" id="PF02554">
    <property type="entry name" value="CstA"/>
    <property type="match status" value="1"/>
</dbReference>
<name>A0A1C7ICH0_9FIRM</name>
<evidence type="ECO:0000256" key="5">
    <source>
        <dbReference type="ARBA" id="ARBA00022989"/>
    </source>
</evidence>
<comment type="subcellular location">
    <subcellularLocation>
        <location evidence="1">Cell membrane</location>
        <topology evidence="1">Multi-pass membrane protein</topology>
    </subcellularLocation>
</comment>
<keyword evidence="6 7" id="KW-0472">Membrane</keyword>
<dbReference type="PANTHER" id="PTHR30252">
    <property type="entry name" value="INNER MEMBRANE PEPTIDE TRANSPORTER"/>
    <property type="match status" value="1"/>
</dbReference>
<feature type="transmembrane region" description="Helical" evidence="7">
    <location>
        <begin position="133"/>
        <end position="157"/>
    </location>
</feature>
<feature type="transmembrane region" description="Helical" evidence="7">
    <location>
        <begin position="253"/>
        <end position="272"/>
    </location>
</feature>
<dbReference type="GO" id="GO:0005886">
    <property type="term" value="C:plasma membrane"/>
    <property type="evidence" value="ECO:0007669"/>
    <property type="project" value="UniProtKB-SubCell"/>
</dbReference>
<accession>A0A1C7ICH0</accession>
<dbReference type="KEGG" id="byl:A4V09_17500"/>
<sequence>MSGVVILGVAILIFVIAYVTYGSWLAKQWGVDPKRETPAHTEEDGVDFVPAKAPVLLGHHFSSIAGAGPINGPIQAAIFGWVPVLLWIVIGGIFFGAVQDFSALFASIRHKGKSLGEVIEENISHKSKVCFTVFAWLVLILVVAAFADIVAGTFAGFTANADGDMVKNAANGSVAMASMLFIPLAVGFGFLNRKNVNLGITTVAGVLLLALCIFVGLKCPIYFSKTAWLVVIFIYIFIASVAPVWILLQPRDYLNSFLLYFMMIAAAIGIFFTNPNVQLKAFTGWNIGGQTLFPFLFITVACGAVSGFHSLIGSGTTSKQLNSEKDAKLIGYGSMLIECVLAVIALIAVGYLTSDGAYAEIGTPPVVFATAISTFFANLGMGDMAVTTMKTIILLAISAFALTSLDTATRLGRFLFQELFAFKKDGGKNILSNMYVATVITIACAALLTIAGYQKIWALFGACNQLVSVPAFLAVSCWLKRIGKNNKMFYFPMFFMLAATLSTLVLTFKNNVLKLAGGTGQALVEGLQCALIVPIVVLAVIMAVDGIKTLFSKNVKTA</sequence>
<feature type="transmembrane region" description="Helical" evidence="7">
    <location>
        <begin position="227"/>
        <end position="247"/>
    </location>
</feature>
<keyword evidence="4 7" id="KW-0812">Transmembrane</keyword>
<feature type="transmembrane region" description="Helical" evidence="7">
    <location>
        <begin position="366"/>
        <end position="386"/>
    </location>
</feature>
<keyword evidence="3" id="KW-1003">Cell membrane</keyword>
<feature type="transmembrane region" description="Helical" evidence="7">
    <location>
        <begin position="6"/>
        <end position="26"/>
    </location>
</feature>
<dbReference type="OrthoDB" id="9761224at2"/>
<feature type="transmembrane region" description="Helical" evidence="7">
    <location>
        <begin position="520"/>
        <end position="544"/>
    </location>
</feature>
<evidence type="ECO:0000256" key="2">
    <source>
        <dbReference type="ARBA" id="ARBA00007755"/>
    </source>
</evidence>
<keyword evidence="10" id="KW-1185">Reference proteome</keyword>
<evidence type="ECO:0000256" key="3">
    <source>
        <dbReference type="ARBA" id="ARBA00022475"/>
    </source>
</evidence>
<keyword evidence="5 7" id="KW-1133">Transmembrane helix</keyword>
<feature type="transmembrane region" description="Helical" evidence="7">
    <location>
        <begin position="196"/>
        <end position="215"/>
    </location>
</feature>
<dbReference type="InterPro" id="IPR051605">
    <property type="entry name" value="CstA"/>
</dbReference>
<evidence type="ECO:0000313" key="10">
    <source>
        <dbReference type="Proteomes" id="UP000092574"/>
    </source>
</evidence>
<reference evidence="9" key="1">
    <citation type="submission" date="2017-04" db="EMBL/GenBank/DDBJ databases">
        <title>Complete Genome Sequences of Twelve Strains of a Stable Defined Moderately Diverse Mouse Microbiota 2 (sDMDMm2).</title>
        <authorList>
            <person name="Uchimura Y."/>
            <person name="Wyss M."/>
            <person name="Brugiroux S."/>
            <person name="Limenitakis J.P."/>
            <person name="Stecher B."/>
            <person name="McCoy K.D."/>
            <person name="Macpherson A.J."/>
        </authorList>
    </citation>
    <scope>NUCLEOTIDE SEQUENCE</scope>
    <source>
        <strain evidence="9">YL58</strain>
    </source>
</reference>
<feature type="domain" description="CstA N-terminal" evidence="8">
    <location>
        <begin position="3"/>
        <end position="365"/>
    </location>
</feature>
<dbReference type="AlphaFoldDB" id="A0A1C7ICH0"/>
<feature type="transmembrane region" description="Helical" evidence="7">
    <location>
        <begin position="456"/>
        <end position="477"/>
    </location>
</feature>
<evidence type="ECO:0000313" key="9">
    <source>
        <dbReference type="EMBL" id="ANU77380.1"/>
    </source>
</evidence>
<evidence type="ECO:0000256" key="4">
    <source>
        <dbReference type="ARBA" id="ARBA00022692"/>
    </source>
</evidence>
<evidence type="ECO:0000259" key="8">
    <source>
        <dbReference type="Pfam" id="PF02554"/>
    </source>
</evidence>
<dbReference type="STRING" id="1796616.A4V09_17500"/>
<organism evidence="9 10">
    <name type="scientific">Blautia pseudococcoides</name>
    <dbReference type="NCBI Taxonomy" id="1796616"/>
    <lineage>
        <taxon>Bacteria</taxon>
        <taxon>Bacillati</taxon>
        <taxon>Bacillota</taxon>
        <taxon>Clostridia</taxon>
        <taxon>Lachnospirales</taxon>
        <taxon>Lachnospiraceae</taxon>
        <taxon>Blautia</taxon>
    </lineage>
</organism>
<dbReference type="PANTHER" id="PTHR30252:SF0">
    <property type="entry name" value="PEPTIDE TRANSPORTER CSTA"/>
    <property type="match status" value="1"/>
</dbReference>
<evidence type="ECO:0000256" key="1">
    <source>
        <dbReference type="ARBA" id="ARBA00004651"/>
    </source>
</evidence>